<name>A0A448MR15_9PAST</name>
<evidence type="ECO:0000256" key="1">
    <source>
        <dbReference type="SAM" id="SignalP"/>
    </source>
</evidence>
<gene>
    <name evidence="2" type="ORF">NCTC8284_02767</name>
</gene>
<sequence>MKKLLSLLIIIAALIGIAALQPSATADNADDGKRNVVVSIVAKYFPFEAENLTAWYDKNIVYADNPTDSALTFKLDEKAITLAAHQTQKLILEPGQHRLELADGKVVEFTQREGTNRSILNPTASPYFFWKTVYGSVNLPLEYKTVTIAGKPYEGPFEVSNEYLITRIGNQPWRFGLDESIPDTVAVNNDRNTYTLILVKLIAYRILLTPIQCYRYNKQKGLMSF</sequence>
<dbReference type="EMBL" id="LR134405">
    <property type="protein sequence ID" value="VEH67570.1"/>
    <property type="molecule type" value="Genomic_DNA"/>
</dbReference>
<reference evidence="2 3" key="1">
    <citation type="submission" date="2018-12" db="EMBL/GenBank/DDBJ databases">
        <authorList>
            <consortium name="Pathogen Informatics"/>
        </authorList>
    </citation>
    <scope>NUCLEOTIDE SEQUENCE [LARGE SCALE GENOMIC DNA]</scope>
    <source>
        <strain evidence="2 3">NCTC8284</strain>
    </source>
</reference>
<accession>A0A448MR15</accession>
<feature type="signal peptide" evidence="1">
    <location>
        <begin position="1"/>
        <end position="26"/>
    </location>
</feature>
<proteinExistence type="predicted"/>
<feature type="chain" id="PRO_5019273060" evidence="1">
    <location>
        <begin position="27"/>
        <end position="225"/>
    </location>
</feature>
<dbReference type="Proteomes" id="UP000278733">
    <property type="component" value="Chromosome"/>
</dbReference>
<evidence type="ECO:0000313" key="3">
    <source>
        <dbReference type="Proteomes" id="UP000278733"/>
    </source>
</evidence>
<keyword evidence="1" id="KW-0732">Signal</keyword>
<organism evidence="2 3">
    <name type="scientific">Rodentibacter pneumotropicus</name>
    <dbReference type="NCBI Taxonomy" id="758"/>
    <lineage>
        <taxon>Bacteria</taxon>
        <taxon>Pseudomonadati</taxon>
        <taxon>Pseudomonadota</taxon>
        <taxon>Gammaproteobacteria</taxon>
        <taxon>Pasteurellales</taxon>
        <taxon>Pasteurellaceae</taxon>
        <taxon>Rodentibacter</taxon>
    </lineage>
</organism>
<evidence type="ECO:0000313" key="2">
    <source>
        <dbReference type="EMBL" id="VEH67570.1"/>
    </source>
</evidence>
<protein>
    <submittedName>
        <fullName evidence="2">Uncharacterized protein</fullName>
    </submittedName>
</protein>
<dbReference type="AlphaFoldDB" id="A0A448MR15"/>
<dbReference type="KEGG" id="rpne:NCTC8284_02767"/>